<feature type="domain" description="Transposase IS4-like" evidence="6">
    <location>
        <begin position="121"/>
        <end position="326"/>
    </location>
</feature>
<evidence type="ECO:0000313" key="8">
    <source>
        <dbReference type="Proteomes" id="UP000434639"/>
    </source>
</evidence>
<organism evidence="7 8">
    <name type="scientific">Metabacillus mangrovi</name>
    <dbReference type="NCBI Taxonomy" id="1491830"/>
    <lineage>
        <taxon>Bacteria</taxon>
        <taxon>Bacillati</taxon>
        <taxon>Bacillota</taxon>
        <taxon>Bacilli</taxon>
        <taxon>Bacillales</taxon>
        <taxon>Bacillaceae</taxon>
        <taxon>Metabacillus</taxon>
    </lineage>
</organism>
<keyword evidence="5" id="KW-0472">Membrane</keyword>
<proteinExistence type="inferred from homology"/>
<dbReference type="GO" id="GO:0004803">
    <property type="term" value="F:transposase activity"/>
    <property type="evidence" value="ECO:0007669"/>
    <property type="project" value="InterPro"/>
</dbReference>
<reference evidence="7 8" key="1">
    <citation type="journal article" date="2017" name="Int. J. Syst. Evol. Microbiol.">
        <title>Bacillus mangrovi sp. nov., isolated from a sediment sample from a mangrove forest.</title>
        <authorList>
            <person name="Gupta V."/>
            <person name="Singh P.K."/>
            <person name="Korpole S."/>
            <person name="Tanuku N.R.S."/>
            <person name="Pinnaka A.K."/>
        </authorList>
    </citation>
    <scope>NUCLEOTIDE SEQUENCE [LARGE SCALE GENOMIC DNA]</scope>
    <source>
        <strain evidence="7 8">KCTC 33872</strain>
    </source>
</reference>
<evidence type="ECO:0000256" key="2">
    <source>
        <dbReference type="ARBA" id="ARBA00022578"/>
    </source>
</evidence>
<evidence type="ECO:0000256" key="4">
    <source>
        <dbReference type="ARBA" id="ARBA00023172"/>
    </source>
</evidence>
<evidence type="ECO:0000313" key="7">
    <source>
        <dbReference type="EMBL" id="MTH55805.1"/>
    </source>
</evidence>
<keyword evidence="2" id="KW-0815">Transposition</keyword>
<keyword evidence="8" id="KW-1185">Reference proteome</keyword>
<dbReference type="InterPro" id="IPR002559">
    <property type="entry name" value="Transposase_11"/>
</dbReference>
<dbReference type="AlphaFoldDB" id="A0A7X2S9D2"/>
<keyword evidence="5" id="KW-1133">Transmembrane helix</keyword>
<dbReference type="RefSeq" id="WP_155114299.1">
    <property type="nucleotide sequence ID" value="NZ_WMIB01000049.1"/>
</dbReference>
<dbReference type="PANTHER" id="PTHR33258">
    <property type="entry name" value="TRANSPOSASE INSL FOR INSERTION SEQUENCE ELEMENT IS186A-RELATED"/>
    <property type="match status" value="1"/>
</dbReference>
<accession>A0A7X2S9D2</accession>
<keyword evidence="4" id="KW-0233">DNA recombination</keyword>
<dbReference type="EMBL" id="WMIB01000049">
    <property type="protein sequence ID" value="MTH55805.1"/>
    <property type="molecule type" value="Genomic_DNA"/>
</dbReference>
<dbReference type="InterPro" id="IPR047952">
    <property type="entry name" value="Transpos_IS4"/>
</dbReference>
<dbReference type="GO" id="GO:0003677">
    <property type="term" value="F:DNA binding"/>
    <property type="evidence" value="ECO:0007669"/>
    <property type="project" value="UniProtKB-KW"/>
</dbReference>
<evidence type="ECO:0000259" key="6">
    <source>
        <dbReference type="Pfam" id="PF01609"/>
    </source>
</evidence>
<dbReference type="PANTHER" id="PTHR33258:SF1">
    <property type="entry name" value="TRANSPOSASE INSL FOR INSERTION SEQUENCE ELEMENT IS186A-RELATED"/>
    <property type="match status" value="1"/>
</dbReference>
<dbReference type="NCBIfam" id="NF033592">
    <property type="entry name" value="transpos_IS4_1"/>
    <property type="match status" value="1"/>
</dbReference>
<comment type="caution">
    <text evidence="7">The sequence shown here is derived from an EMBL/GenBank/DDBJ whole genome shotgun (WGS) entry which is preliminary data.</text>
</comment>
<gene>
    <name evidence="7" type="ORF">GKZ89_20735</name>
</gene>
<evidence type="ECO:0000256" key="3">
    <source>
        <dbReference type="ARBA" id="ARBA00023125"/>
    </source>
</evidence>
<comment type="similarity">
    <text evidence="1">Belongs to the transposase 11 family.</text>
</comment>
<name>A0A7X2S9D2_9BACI</name>
<dbReference type="GO" id="GO:0006313">
    <property type="term" value="P:DNA transposition"/>
    <property type="evidence" value="ECO:0007669"/>
    <property type="project" value="InterPro"/>
</dbReference>
<evidence type="ECO:0000256" key="1">
    <source>
        <dbReference type="ARBA" id="ARBA00010075"/>
    </source>
</evidence>
<dbReference type="Pfam" id="PF01609">
    <property type="entry name" value="DDE_Tnp_1"/>
    <property type="match status" value="1"/>
</dbReference>
<keyword evidence="3" id="KW-0238">DNA-binding</keyword>
<protein>
    <submittedName>
        <fullName evidence="7">IS4 family transposase</fullName>
    </submittedName>
</protein>
<sequence>MSKSIGQVSLICQTLSLLPMEEFECPLLDYGNYALTTSSLMKIMVCAQLDQWKSYLHMQNKLDANPDLLEYLGMDGISGSQISRRINDLPTELVQKLFAKVIAKLNRLTKRYKGGDRIVGRLSIIDSTEIRLPHQLCQWAKISKDHTAVKMHTRLHVVSPTIAFPDKIVPSTGKVGDVETGIYMVEDPNVTHLMDRAYPSTKNLMNWQKRNLSFLVRIQKNLRLYTQESYEPTHPRILRDEKVLYGVTKDPLRYVEYLDEKGRVYRILTTRFDLTDQEIMDTYKQRWMIELFFKWIKGHLRLTKVWSEKPQGIWNQMFLALIAYALTLMMRIIVESSKTQWEFFRLLQCYWFQPVQNLIDALRKRKKKSKGRQKVPERPNPENLEALFIGNVAHYKYPDKK</sequence>
<dbReference type="SUPFAM" id="SSF53098">
    <property type="entry name" value="Ribonuclease H-like"/>
    <property type="match status" value="1"/>
</dbReference>
<dbReference type="InterPro" id="IPR012337">
    <property type="entry name" value="RNaseH-like_sf"/>
</dbReference>
<dbReference type="OrthoDB" id="368860at2"/>
<evidence type="ECO:0000256" key="5">
    <source>
        <dbReference type="SAM" id="Phobius"/>
    </source>
</evidence>
<feature type="transmembrane region" description="Helical" evidence="5">
    <location>
        <begin position="313"/>
        <end position="334"/>
    </location>
</feature>
<keyword evidence="5" id="KW-0812">Transmembrane</keyword>
<dbReference type="Proteomes" id="UP000434639">
    <property type="component" value="Unassembled WGS sequence"/>
</dbReference>